<evidence type="ECO:0000256" key="2">
    <source>
        <dbReference type="SAM" id="SignalP"/>
    </source>
</evidence>
<dbReference type="AlphaFoldDB" id="A0A271J5Z2"/>
<dbReference type="InterPro" id="IPR036249">
    <property type="entry name" value="Thioredoxin-like_sf"/>
</dbReference>
<sequence length="188" mass="20608">MRLVLLVLLTATAANAQAELPPQSAPTPVALQEAGADTTSDGRTETELAVEATIAEPGVHVVHFWAPWCGNSRAEFEAGWYEVVEANPDVSFSFVAIWNDGRDSADRLARYGITPGGHVAVYAQPDRGPTAERSLRRRAFLGLPLSWTPTTWIFNREGQLAYAFNYGEVSPDMLATAIEHARDEWTHD</sequence>
<dbReference type="PROSITE" id="PS51352">
    <property type="entry name" value="THIOREDOXIN_2"/>
    <property type="match status" value="1"/>
</dbReference>
<keyword evidence="2" id="KW-0732">Signal</keyword>
<dbReference type="RefSeq" id="WP_095512057.1">
    <property type="nucleotide sequence ID" value="NZ_MQWD01000001.1"/>
</dbReference>
<dbReference type="InterPro" id="IPR013766">
    <property type="entry name" value="Thioredoxin_domain"/>
</dbReference>
<comment type="caution">
    <text evidence="4">The sequence shown here is derived from an EMBL/GenBank/DDBJ whole genome shotgun (WGS) entry which is preliminary data.</text>
</comment>
<dbReference type="SUPFAM" id="SSF52833">
    <property type="entry name" value="Thioredoxin-like"/>
    <property type="match status" value="1"/>
</dbReference>
<dbReference type="Proteomes" id="UP000216339">
    <property type="component" value="Unassembled WGS sequence"/>
</dbReference>
<dbReference type="Gene3D" id="3.40.30.10">
    <property type="entry name" value="Glutaredoxin"/>
    <property type="match status" value="1"/>
</dbReference>
<proteinExistence type="predicted"/>
<evidence type="ECO:0000259" key="3">
    <source>
        <dbReference type="PROSITE" id="PS51352"/>
    </source>
</evidence>
<evidence type="ECO:0000313" key="5">
    <source>
        <dbReference type="Proteomes" id="UP000216339"/>
    </source>
</evidence>
<evidence type="ECO:0000313" key="4">
    <source>
        <dbReference type="EMBL" id="PAP78375.1"/>
    </source>
</evidence>
<protein>
    <recommendedName>
        <fullName evidence="3">Thioredoxin domain-containing protein</fullName>
    </recommendedName>
</protein>
<keyword evidence="5" id="KW-1185">Reference proteome</keyword>
<accession>A0A271J5Z2</accession>
<organism evidence="4 5">
    <name type="scientific">Rubrivirga marina</name>
    <dbReference type="NCBI Taxonomy" id="1196024"/>
    <lineage>
        <taxon>Bacteria</taxon>
        <taxon>Pseudomonadati</taxon>
        <taxon>Rhodothermota</taxon>
        <taxon>Rhodothermia</taxon>
        <taxon>Rhodothermales</taxon>
        <taxon>Rubricoccaceae</taxon>
        <taxon>Rubrivirga</taxon>
    </lineage>
</organism>
<dbReference type="EMBL" id="MQWD01000001">
    <property type="protein sequence ID" value="PAP78375.1"/>
    <property type="molecule type" value="Genomic_DNA"/>
</dbReference>
<reference evidence="4 5" key="1">
    <citation type="submission" date="2016-11" db="EMBL/GenBank/DDBJ databases">
        <title>Study of marine rhodopsin-containing bacteria.</title>
        <authorList>
            <person name="Yoshizawa S."/>
            <person name="Kumagai Y."/>
            <person name="Kogure K."/>
        </authorList>
    </citation>
    <scope>NUCLEOTIDE SEQUENCE [LARGE SCALE GENOMIC DNA]</scope>
    <source>
        <strain evidence="4 5">SAORIC-28</strain>
    </source>
</reference>
<gene>
    <name evidence="4" type="ORF">BSZ37_19075</name>
</gene>
<feature type="domain" description="Thioredoxin" evidence="3">
    <location>
        <begin position="7"/>
        <end position="183"/>
    </location>
</feature>
<feature type="chain" id="PRO_5013170944" description="Thioredoxin domain-containing protein" evidence="2">
    <location>
        <begin position="19"/>
        <end position="188"/>
    </location>
</feature>
<name>A0A271J5Z2_9BACT</name>
<feature type="region of interest" description="Disordered" evidence="1">
    <location>
        <begin position="20"/>
        <end position="43"/>
    </location>
</feature>
<feature type="signal peptide" evidence="2">
    <location>
        <begin position="1"/>
        <end position="18"/>
    </location>
</feature>
<evidence type="ECO:0000256" key="1">
    <source>
        <dbReference type="SAM" id="MobiDB-lite"/>
    </source>
</evidence>
<dbReference type="OrthoDB" id="1493648at2"/>